<organism evidence="1 2">
    <name type="scientific">Rhodnius prolixus</name>
    <name type="common">Triatomid bug</name>
    <dbReference type="NCBI Taxonomy" id="13249"/>
    <lineage>
        <taxon>Eukaryota</taxon>
        <taxon>Metazoa</taxon>
        <taxon>Ecdysozoa</taxon>
        <taxon>Arthropoda</taxon>
        <taxon>Hexapoda</taxon>
        <taxon>Insecta</taxon>
        <taxon>Pterygota</taxon>
        <taxon>Neoptera</taxon>
        <taxon>Paraneoptera</taxon>
        <taxon>Hemiptera</taxon>
        <taxon>Heteroptera</taxon>
        <taxon>Panheteroptera</taxon>
        <taxon>Cimicomorpha</taxon>
        <taxon>Reduviidae</taxon>
        <taxon>Triatominae</taxon>
        <taxon>Rhodnius</taxon>
    </lineage>
</organism>
<proteinExistence type="predicted"/>
<dbReference type="InterPro" id="IPR016187">
    <property type="entry name" value="CTDL_fold"/>
</dbReference>
<dbReference type="SMART" id="SM00034">
    <property type="entry name" value="CLECT"/>
    <property type="match status" value="1"/>
</dbReference>
<dbReference type="HOGENOM" id="CLU_1397953_0_0_1"/>
<dbReference type="InParanoid" id="T1HFU0"/>
<dbReference type="CDD" id="cd00037">
    <property type="entry name" value="CLECT"/>
    <property type="match status" value="1"/>
</dbReference>
<sequence length="195" mass="22600">MNRCCANTNVSCIPKLGVFQLHKARNNFTNAELICNDEGGLLADITTRYHTEQLASLIATERIKEAFVGLSRLEYPGEFLNSLGYPLNCLNYRAWAPGEPKPKENAKCVTLTSKMQWKITSCSRELPFLCELSPNGPYRPCQKFYTLKRKQRCLEILKASLPRTNRFPKCGDPDYFEMVDKRRSNRKRNRNRQHY</sequence>
<dbReference type="Pfam" id="PF00059">
    <property type="entry name" value="Lectin_C"/>
    <property type="match status" value="1"/>
</dbReference>
<dbReference type="EnsemblMetazoa" id="RPRC002912-RA">
    <property type="protein sequence ID" value="RPRC002912-PA"/>
    <property type="gene ID" value="RPRC002912"/>
</dbReference>
<reference evidence="1" key="1">
    <citation type="submission" date="2015-05" db="UniProtKB">
        <authorList>
            <consortium name="EnsemblMetazoa"/>
        </authorList>
    </citation>
    <scope>IDENTIFICATION</scope>
</reference>
<dbReference type="OMA" id="NRCCANT"/>
<keyword evidence="2" id="KW-1185">Reference proteome</keyword>
<evidence type="ECO:0000313" key="1">
    <source>
        <dbReference type="EnsemblMetazoa" id="RPRC002912-PA"/>
    </source>
</evidence>
<dbReference type="PROSITE" id="PS50041">
    <property type="entry name" value="C_TYPE_LECTIN_2"/>
    <property type="match status" value="1"/>
</dbReference>
<evidence type="ECO:0000313" key="2">
    <source>
        <dbReference type="Proteomes" id="UP000015103"/>
    </source>
</evidence>
<dbReference type="PANTHER" id="PTHR22801:SF63">
    <property type="entry name" value="C-TYPE LECTIN DOMAIN-CONTAINING PROTEIN"/>
    <property type="match status" value="1"/>
</dbReference>
<accession>T1HFU0</accession>
<dbReference type="STRING" id="13249.T1HFU0"/>
<dbReference type="AlphaFoldDB" id="T1HFU0"/>
<dbReference type="SUPFAM" id="SSF56436">
    <property type="entry name" value="C-type lectin-like"/>
    <property type="match status" value="1"/>
</dbReference>
<dbReference type="eggNOG" id="KOG4297">
    <property type="taxonomic scope" value="Eukaryota"/>
</dbReference>
<protein>
    <submittedName>
        <fullName evidence="1">C-type lectin domain-containing protein</fullName>
    </submittedName>
</protein>
<name>T1HFU0_RHOPR</name>
<dbReference type="PANTHER" id="PTHR22801">
    <property type="entry name" value="LITHOSTATHINE"/>
    <property type="match status" value="1"/>
</dbReference>
<dbReference type="EMBL" id="ACPB03001436">
    <property type="status" value="NOT_ANNOTATED_CDS"/>
    <property type="molecule type" value="Genomic_DNA"/>
</dbReference>
<dbReference type="InterPro" id="IPR016186">
    <property type="entry name" value="C-type_lectin-like/link_sf"/>
</dbReference>
<dbReference type="InterPro" id="IPR050801">
    <property type="entry name" value="Ca-Dep_Lectins_ImmuneDev"/>
</dbReference>
<dbReference type="Gene3D" id="3.10.100.10">
    <property type="entry name" value="Mannose-Binding Protein A, subunit A"/>
    <property type="match status" value="1"/>
</dbReference>
<dbReference type="Proteomes" id="UP000015103">
    <property type="component" value="Unassembled WGS sequence"/>
</dbReference>
<dbReference type="VEuPathDB" id="VectorBase:RPRC002912"/>
<dbReference type="InterPro" id="IPR001304">
    <property type="entry name" value="C-type_lectin-like"/>
</dbReference>